<dbReference type="InterPro" id="IPR036397">
    <property type="entry name" value="RNaseH_sf"/>
</dbReference>
<feature type="compositionally biased region" description="Polar residues" evidence="5">
    <location>
        <begin position="121"/>
        <end position="138"/>
    </location>
</feature>
<feature type="compositionally biased region" description="Polar residues" evidence="5">
    <location>
        <begin position="36"/>
        <end position="47"/>
    </location>
</feature>
<dbReference type="Pfam" id="PF13976">
    <property type="entry name" value="gag_pre-integrs"/>
    <property type="match status" value="1"/>
</dbReference>
<proteinExistence type="predicted"/>
<dbReference type="SUPFAM" id="SSF53098">
    <property type="entry name" value="Ribonuclease H-like"/>
    <property type="match status" value="2"/>
</dbReference>
<dbReference type="GO" id="GO:0005524">
    <property type="term" value="F:ATP binding"/>
    <property type="evidence" value="ECO:0007669"/>
    <property type="project" value="UniProtKB-KW"/>
</dbReference>
<dbReference type="PROSITE" id="PS50994">
    <property type="entry name" value="INTEGRASE"/>
    <property type="match status" value="1"/>
</dbReference>
<name>A0A6L2LUD6_TANCI</name>
<evidence type="ECO:0000256" key="1">
    <source>
        <dbReference type="ARBA" id="ARBA00022670"/>
    </source>
</evidence>
<feature type="compositionally biased region" description="Low complexity" evidence="5">
    <location>
        <begin position="1106"/>
        <end position="1123"/>
    </location>
</feature>
<keyword evidence="1" id="KW-0645">Protease</keyword>
<evidence type="ECO:0000259" key="6">
    <source>
        <dbReference type="PROSITE" id="PS50994"/>
    </source>
</evidence>
<dbReference type="GO" id="GO:0006310">
    <property type="term" value="P:DNA recombination"/>
    <property type="evidence" value="ECO:0007669"/>
    <property type="project" value="UniProtKB-KW"/>
</dbReference>
<dbReference type="InterPro" id="IPR013103">
    <property type="entry name" value="RVT_2"/>
</dbReference>
<dbReference type="EMBL" id="BKCJ010005075">
    <property type="protein sequence ID" value="GEU64749.1"/>
    <property type="molecule type" value="Genomic_DNA"/>
</dbReference>
<sequence>MFNFFNNFNQNGQEVNKLRAKRKAKNANPLALVATAQPTQDPYYQTPKSHKSYAPTLKPLIPTRSHATTRNKGKEIAKPITPSSESASEEDSDPEQAERDKDMQKNLSLIAKYFKKIYTPTNNNLKTSSNSRNKNVDTNPRENVGSPVVQQTGIQCFNCKEFSHFAKECMKPKRVKDFAYHKEKMLLCKQADKSVPLQAEQSDWLADMDEEIDEQELEAHYSYMAKIQEELKECKSIFVETSGTLGESNSIRDSCLVALQSKQTECEKYKACNDRTIDYDKLERKLNETLGKLAQKDIDIKEGLKLKAYEISVVKEKHNELVKQCLLTKSHYEGLVKEKSKVITDLKLKEEKGIDKMISMEKQLKFLNEIVYKRNQTIQTIHMLAPKGPTFNGIPTFANPRYLKWAQSEISCLYAIPNDQSDHANRLIPDREETLTLERESRSKLNKDLLAYVNEIRRRMWRKYFVKYKLSIFKNIDFLQVSKSISKEMHDDLEYVESLEKEINELESDKAEFSNMYDTIFHERVNHKTKVSRPQHRSTKMKDKAVPNNRHVKHKKTKVEDHPRIPSISNKTKSITACNGSLNSRTSNVNVVGATRGKYSVDSDHFACVTKMLNDVNARTKKPNVVPISNRTTKGHANKSVATPPKKTVASKSTTQKSKSYYRILYEKTSKAWKWWIEQQCPSGFKWVPMTKWKWVPKVRIEHVKKKIVQLILFIVDSGCTKHMTGNLKLLCNFVKKYLGTVCFGNDQFAPILGYEDLVQGNITINRVYYVKELNYNLFSVGQFCDVDLKVAFWKSTCFVRDLHGNDLLNGNCGSDLYTISLQETTSSTPLCLMAKVSPIQAWLWHRRLSHLNFDYINLLLKKDVVIGLPKLKYVKDQLCSSCEVRKENRSSFNTKIVPSCKVRLNLFHMDLCGLMRVASINMKKYILVIVDDYYRYTLTLFLRSKDETPEVLKDFLTMIQRNLQASKGVVERRNRTLVDAAQTMLSASKVPLFFWAEAIATTCYTKNRSIIIPTQEKMAHHIINDKKPLIKHLYIFGCICYLARDGENLDPCVLGNSNPVPKLQNVSPLSDTNVPSQQELDLLYGPLYDEFFTAGTSSINKSFSPTNNSNQQDTPPTTNNPSTPKPSTPTDVHAEENNNNQGEDEHLQEHELPILAVHRYKKLLSIPYKTLEEGIDFEESLAPVAHLVAVRIFIAYATHKSFPIYQMDVKMAFVNGSLKEEVYVALLDGFVDPYHPEKVYRLRKALYGLKQALRVWTSNSPIPTWYLYHSDQVRLEILQKYDADHAGCIDTRKNTSGGIQFLGVKLVSWMSKKQDCTAMSSAKTEYVTLSASCAQIADKCKAGLGYVAVPPPNTGNFLPPKPNLSGLQEFENEPIVSETTIKKPVVETSEAKASEDKLKRVNIVRNKHVNIAMPKAIVNTARPKAVLNAVKGIEGNPQQNLQKKCMIDSGCSRHMTVNMSYLTDYEEIDGGYIAFGGNPKGGKITGKGIENLVDHKVKVIRCDNETEFKNMEMNQFCEMKGIKKEFSVSRTPQQNGVAERKNRTLIEAARTMLADSKLPTTFWAEVVNNAYHLGKFDGKADEGFFVGYSINSKAFRVFNNRTRIAEENLHVKFNENTPNIVGSGPNWLFDIDALTKSMNFKPVVAGNQSNGNAGTKACDDADQENEDNVNNTNNVNAAGTNGISAVSTNTKNKLPFDPDMPELEDINTFNFSNEDEDDGAEANMNNSDTAI</sequence>
<dbReference type="GO" id="GO:0008233">
    <property type="term" value="F:peptidase activity"/>
    <property type="evidence" value="ECO:0007669"/>
    <property type="project" value="UniProtKB-KW"/>
</dbReference>
<reference evidence="7" key="1">
    <citation type="journal article" date="2019" name="Sci. Rep.">
        <title>Draft genome of Tanacetum cinerariifolium, the natural source of mosquito coil.</title>
        <authorList>
            <person name="Yamashiro T."/>
            <person name="Shiraishi A."/>
            <person name="Satake H."/>
            <person name="Nakayama K."/>
        </authorList>
    </citation>
    <scope>NUCLEOTIDE SEQUENCE</scope>
</reference>
<dbReference type="Gene3D" id="4.10.60.10">
    <property type="entry name" value="Zinc finger, CCHC-type"/>
    <property type="match status" value="1"/>
</dbReference>
<dbReference type="InterPro" id="IPR039537">
    <property type="entry name" value="Retrotran_Ty1/copia-like"/>
</dbReference>
<dbReference type="CDD" id="cd09272">
    <property type="entry name" value="RNase_HI_RT_Ty1"/>
    <property type="match status" value="1"/>
</dbReference>
<feature type="region of interest" description="Disordered" evidence="5">
    <location>
        <begin position="1100"/>
        <end position="1147"/>
    </location>
</feature>
<organism evidence="7">
    <name type="scientific">Tanacetum cinerariifolium</name>
    <name type="common">Dalmatian daisy</name>
    <name type="synonym">Chrysanthemum cinerariifolium</name>
    <dbReference type="NCBI Taxonomy" id="118510"/>
    <lineage>
        <taxon>Eukaryota</taxon>
        <taxon>Viridiplantae</taxon>
        <taxon>Streptophyta</taxon>
        <taxon>Embryophyta</taxon>
        <taxon>Tracheophyta</taxon>
        <taxon>Spermatophyta</taxon>
        <taxon>Magnoliopsida</taxon>
        <taxon>eudicotyledons</taxon>
        <taxon>Gunneridae</taxon>
        <taxon>Pentapetalae</taxon>
        <taxon>asterids</taxon>
        <taxon>campanulids</taxon>
        <taxon>Asterales</taxon>
        <taxon>Asteraceae</taxon>
        <taxon>Asteroideae</taxon>
        <taxon>Anthemideae</taxon>
        <taxon>Anthemidinae</taxon>
        <taxon>Tanacetum</taxon>
    </lineage>
</organism>
<dbReference type="Pfam" id="PF25597">
    <property type="entry name" value="SH3_retrovirus"/>
    <property type="match status" value="1"/>
</dbReference>
<dbReference type="GO" id="GO:0003964">
    <property type="term" value="F:RNA-directed DNA polymerase activity"/>
    <property type="evidence" value="ECO:0007669"/>
    <property type="project" value="UniProtKB-KW"/>
</dbReference>
<dbReference type="Pfam" id="PF22936">
    <property type="entry name" value="Pol_BBD"/>
    <property type="match status" value="1"/>
</dbReference>
<dbReference type="PANTHER" id="PTHR42648">
    <property type="entry name" value="TRANSPOSASE, PUTATIVE-RELATED"/>
    <property type="match status" value="1"/>
</dbReference>
<feature type="region of interest" description="Disordered" evidence="5">
    <location>
        <begin position="36"/>
        <end position="101"/>
    </location>
</feature>
<dbReference type="Pfam" id="PF07727">
    <property type="entry name" value="RVT_2"/>
    <property type="match status" value="1"/>
</dbReference>
<keyword evidence="2" id="KW-0479">Metal-binding</keyword>
<dbReference type="InterPro" id="IPR001584">
    <property type="entry name" value="Integrase_cat-core"/>
</dbReference>
<gene>
    <name evidence="7" type="ORF">Tci_036727</name>
</gene>
<dbReference type="GO" id="GO:0008270">
    <property type="term" value="F:zinc ion binding"/>
    <property type="evidence" value="ECO:0007669"/>
    <property type="project" value="InterPro"/>
</dbReference>
<dbReference type="InterPro" id="IPR036875">
    <property type="entry name" value="Znf_CCHC_sf"/>
</dbReference>
<feature type="region of interest" description="Disordered" evidence="5">
    <location>
        <begin position="626"/>
        <end position="652"/>
    </location>
</feature>
<evidence type="ECO:0000256" key="3">
    <source>
        <dbReference type="ARBA" id="ARBA00022801"/>
    </source>
</evidence>
<dbReference type="GO" id="GO:0006508">
    <property type="term" value="P:proteolysis"/>
    <property type="evidence" value="ECO:0007669"/>
    <property type="project" value="UniProtKB-KW"/>
</dbReference>
<dbReference type="InterPro" id="IPR054722">
    <property type="entry name" value="PolX-like_BBD"/>
</dbReference>
<dbReference type="GO" id="GO:0003676">
    <property type="term" value="F:nucleic acid binding"/>
    <property type="evidence" value="ECO:0007669"/>
    <property type="project" value="InterPro"/>
</dbReference>
<dbReference type="Gene3D" id="3.30.420.10">
    <property type="entry name" value="Ribonuclease H-like superfamily/Ribonuclease H"/>
    <property type="match status" value="3"/>
</dbReference>
<dbReference type="InterPro" id="IPR001878">
    <property type="entry name" value="Znf_CCHC"/>
</dbReference>
<dbReference type="GO" id="GO:0004519">
    <property type="term" value="F:endonuclease activity"/>
    <property type="evidence" value="ECO:0007669"/>
    <property type="project" value="UniProtKB-KW"/>
</dbReference>
<dbReference type="SUPFAM" id="SSF57756">
    <property type="entry name" value="Retrovirus zinc finger-like domains"/>
    <property type="match status" value="1"/>
</dbReference>
<dbReference type="GO" id="GO:0003887">
    <property type="term" value="F:DNA-directed DNA polymerase activity"/>
    <property type="evidence" value="ECO:0007669"/>
    <property type="project" value="UniProtKB-KW"/>
</dbReference>
<evidence type="ECO:0000256" key="5">
    <source>
        <dbReference type="SAM" id="MobiDB-lite"/>
    </source>
</evidence>
<evidence type="ECO:0000256" key="2">
    <source>
        <dbReference type="ARBA" id="ARBA00022723"/>
    </source>
</evidence>
<comment type="caution">
    <text evidence="7">The sequence shown here is derived from an EMBL/GenBank/DDBJ whole genome shotgun (WGS) entry which is preliminary data.</text>
</comment>
<evidence type="ECO:0000256" key="4">
    <source>
        <dbReference type="SAM" id="Coils"/>
    </source>
</evidence>
<dbReference type="InterPro" id="IPR012337">
    <property type="entry name" value="RNaseH-like_sf"/>
</dbReference>
<evidence type="ECO:0000313" key="7">
    <source>
        <dbReference type="EMBL" id="GEU64749.1"/>
    </source>
</evidence>
<feature type="region of interest" description="Disordered" evidence="5">
    <location>
        <begin position="1650"/>
        <end position="1732"/>
    </location>
</feature>
<feature type="region of interest" description="Disordered" evidence="5">
    <location>
        <begin position="121"/>
        <end position="146"/>
    </location>
</feature>
<dbReference type="GO" id="GO:0015074">
    <property type="term" value="P:DNA integration"/>
    <property type="evidence" value="ECO:0007669"/>
    <property type="project" value="UniProtKB-KW"/>
</dbReference>
<feature type="compositionally biased region" description="Low complexity" evidence="5">
    <location>
        <begin position="1669"/>
        <end position="1683"/>
    </location>
</feature>
<accession>A0A6L2LUD6</accession>
<keyword evidence="3" id="KW-0378">Hydrolase</keyword>
<dbReference type="SMART" id="SM00343">
    <property type="entry name" value="ZnF_C2HC"/>
    <property type="match status" value="1"/>
</dbReference>
<feature type="coiled-coil region" evidence="4">
    <location>
        <begin position="489"/>
        <end position="516"/>
    </location>
</feature>
<dbReference type="InterPro" id="IPR025724">
    <property type="entry name" value="GAG-pre-integrase_dom"/>
</dbReference>
<protein>
    <recommendedName>
        <fullName evidence="6">Integrase catalytic domain-containing protein</fullName>
    </recommendedName>
</protein>
<feature type="domain" description="Integrase catalytic" evidence="6">
    <location>
        <begin position="1499"/>
        <end position="1568"/>
    </location>
</feature>
<dbReference type="PANTHER" id="PTHR42648:SF32">
    <property type="entry name" value="RIBONUCLEASE H-LIKE DOMAIN, GAG-PRE-INTEGRASE DOMAIN PROTEIN-RELATED"/>
    <property type="match status" value="1"/>
</dbReference>
<keyword evidence="4" id="KW-0175">Coiled coil</keyword>
<feature type="compositionally biased region" description="Polar residues" evidence="5">
    <location>
        <begin position="1684"/>
        <end position="1693"/>
    </location>
</feature>
<dbReference type="InterPro" id="IPR057670">
    <property type="entry name" value="SH3_retrovirus"/>
</dbReference>